<keyword evidence="3" id="KW-1185">Reference proteome</keyword>
<keyword evidence="1" id="KW-0732">Signal</keyword>
<name>A0A0P8YGG9_DROAN</name>
<proteinExistence type="predicted"/>
<gene>
    <name evidence="2" type="primary">Dana\GF26964</name>
    <name evidence="2" type="ORF">GF26964</name>
</gene>
<sequence>MKYLFVLFVGISVILPLIFAQDEHCKLVIKDLMKKCGADIRSAACKSIFETAKHAPCYDEMVKKAK</sequence>
<protein>
    <submittedName>
        <fullName evidence="2">Uncharacterized protein</fullName>
    </submittedName>
</protein>
<evidence type="ECO:0000256" key="1">
    <source>
        <dbReference type="SAM" id="SignalP"/>
    </source>
</evidence>
<dbReference type="InParanoid" id="A0A0P8YGG9"/>
<organism evidence="2 3">
    <name type="scientific">Drosophila ananassae</name>
    <name type="common">Fruit fly</name>
    <dbReference type="NCBI Taxonomy" id="7217"/>
    <lineage>
        <taxon>Eukaryota</taxon>
        <taxon>Metazoa</taxon>
        <taxon>Ecdysozoa</taxon>
        <taxon>Arthropoda</taxon>
        <taxon>Hexapoda</taxon>
        <taxon>Insecta</taxon>
        <taxon>Pterygota</taxon>
        <taxon>Neoptera</taxon>
        <taxon>Endopterygota</taxon>
        <taxon>Diptera</taxon>
        <taxon>Brachycera</taxon>
        <taxon>Muscomorpha</taxon>
        <taxon>Ephydroidea</taxon>
        <taxon>Drosophilidae</taxon>
        <taxon>Drosophila</taxon>
        <taxon>Sophophora</taxon>
    </lineage>
</organism>
<dbReference type="AlphaFoldDB" id="A0A0P8YGG9"/>
<accession>A0A0P8YGG9</accession>
<feature type="signal peptide" evidence="1">
    <location>
        <begin position="1"/>
        <end position="20"/>
    </location>
</feature>
<reference evidence="2 3" key="1">
    <citation type="journal article" date="2007" name="Nature">
        <title>Evolution of genes and genomes on the Drosophila phylogeny.</title>
        <authorList>
            <consortium name="Drosophila 12 Genomes Consortium"/>
            <person name="Clark A.G."/>
            <person name="Eisen M.B."/>
            <person name="Smith D.R."/>
            <person name="Bergman C.M."/>
            <person name="Oliver B."/>
            <person name="Markow T.A."/>
            <person name="Kaufman T.C."/>
            <person name="Kellis M."/>
            <person name="Gelbart W."/>
            <person name="Iyer V.N."/>
            <person name="Pollard D.A."/>
            <person name="Sackton T.B."/>
            <person name="Larracuente A.M."/>
            <person name="Singh N.D."/>
            <person name="Abad J.P."/>
            <person name="Abt D.N."/>
            <person name="Adryan B."/>
            <person name="Aguade M."/>
            <person name="Akashi H."/>
            <person name="Anderson W.W."/>
            <person name="Aquadro C.F."/>
            <person name="Ardell D.H."/>
            <person name="Arguello R."/>
            <person name="Artieri C.G."/>
            <person name="Barbash D.A."/>
            <person name="Barker D."/>
            <person name="Barsanti P."/>
            <person name="Batterham P."/>
            <person name="Batzoglou S."/>
            <person name="Begun D."/>
            <person name="Bhutkar A."/>
            <person name="Blanco E."/>
            <person name="Bosak S.A."/>
            <person name="Bradley R.K."/>
            <person name="Brand A.D."/>
            <person name="Brent M.R."/>
            <person name="Brooks A.N."/>
            <person name="Brown R.H."/>
            <person name="Butlin R.K."/>
            <person name="Caggese C."/>
            <person name="Calvi B.R."/>
            <person name="Bernardo de Carvalho A."/>
            <person name="Caspi A."/>
            <person name="Castrezana S."/>
            <person name="Celniker S.E."/>
            <person name="Chang J.L."/>
            <person name="Chapple C."/>
            <person name="Chatterji S."/>
            <person name="Chinwalla A."/>
            <person name="Civetta A."/>
            <person name="Clifton S.W."/>
            <person name="Comeron J.M."/>
            <person name="Costello J.C."/>
            <person name="Coyne J.A."/>
            <person name="Daub J."/>
            <person name="David R.G."/>
            <person name="Delcher A.L."/>
            <person name="Delehaunty K."/>
            <person name="Do C.B."/>
            <person name="Ebling H."/>
            <person name="Edwards K."/>
            <person name="Eickbush T."/>
            <person name="Evans J.D."/>
            <person name="Filipski A."/>
            <person name="Findeiss S."/>
            <person name="Freyhult E."/>
            <person name="Fulton L."/>
            <person name="Fulton R."/>
            <person name="Garcia A.C."/>
            <person name="Gardiner A."/>
            <person name="Garfield D.A."/>
            <person name="Garvin B.E."/>
            <person name="Gibson G."/>
            <person name="Gilbert D."/>
            <person name="Gnerre S."/>
            <person name="Godfrey J."/>
            <person name="Good R."/>
            <person name="Gotea V."/>
            <person name="Gravely B."/>
            <person name="Greenberg A.J."/>
            <person name="Griffiths-Jones S."/>
            <person name="Gross S."/>
            <person name="Guigo R."/>
            <person name="Gustafson E.A."/>
            <person name="Haerty W."/>
            <person name="Hahn M.W."/>
            <person name="Halligan D.L."/>
            <person name="Halpern A.L."/>
            <person name="Halter G.M."/>
            <person name="Han M.V."/>
            <person name="Heger A."/>
            <person name="Hillier L."/>
            <person name="Hinrichs A.S."/>
            <person name="Holmes I."/>
            <person name="Hoskins R.A."/>
            <person name="Hubisz M.J."/>
            <person name="Hultmark D."/>
            <person name="Huntley M.A."/>
            <person name="Jaffe D.B."/>
            <person name="Jagadeeshan S."/>
            <person name="Jeck W.R."/>
            <person name="Johnson J."/>
            <person name="Jones C.D."/>
            <person name="Jordan W.C."/>
            <person name="Karpen G.H."/>
            <person name="Kataoka E."/>
            <person name="Keightley P.D."/>
            <person name="Kheradpour P."/>
            <person name="Kirkness E.F."/>
            <person name="Koerich L.B."/>
            <person name="Kristiansen K."/>
            <person name="Kudrna D."/>
            <person name="Kulathinal R.J."/>
            <person name="Kumar S."/>
            <person name="Kwok R."/>
            <person name="Lander E."/>
            <person name="Langley C.H."/>
            <person name="Lapoint R."/>
            <person name="Lazzaro B.P."/>
            <person name="Lee S.J."/>
            <person name="Levesque L."/>
            <person name="Li R."/>
            <person name="Lin C.F."/>
            <person name="Lin M.F."/>
            <person name="Lindblad-Toh K."/>
            <person name="Llopart A."/>
            <person name="Long M."/>
            <person name="Low L."/>
            <person name="Lozovsky E."/>
            <person name="Lu J."/>
            <person name="Luo M."/>
            <person name="Machado C.A."/>
            <person name="Makalowski W."/>
            <person name="Marzo M."/>
            <person name="Matsuda M."/>
            <person name="Matzkin L."/>
            <person name="McAllister B."/>
            <person name="McBride C.S."/>
            <person name="McKernan B."/>
            <person name="McKernan K."/>
            <person name="Mendez-Lago M."/>
            <person name="Minx P."/>
            <person name="Mollenhauer M.U."/>
            <person name="Montooth K."/>
            <person name="Mount S.M."/>
            <person name="Mu X."/>
            <person name="Myers E."/>
            <person name="Negre B."/>
            <person name="Newfeld S."/>
            <person name="Nielsen R."/>
            <person name="Noor M.A."/>
            <person name="O'Grady P."/>
            <person name="Pachter L."/>
            <person name="Papaceit M."/>
            <person name="Parisi M.J."/>
            <person name="Parisi M."/>
            <person name="Parts L."/>
            <person name="Pedersen J.S."/>
            <person name="Pesole G."/>
            <person name="Phillippy A.M."/>
            <person name="Ponting C.P."/>
            <person name="Pop M."/>
            <person name="Porcelli D."/>
            <person name="Powell J.R."/>
            <person name="Prohaska S."/>
            <person name="Pruitt K."/>
            <person name="Puig M."/>
            <person name="Quesneville H."/>
            <person name="Ram K.R."/>
            <person name="Rand D."/>
            <person name="Rasmussen M.D."/>
            <person name="Reed L.K."/>
            <person name="Reenan R."/>
            <person name="Reily A."/>
            <person name="Remington K.A."/>
            <person name="Rieger T.T."/>
            <person name="Ritchie M.G."/>
            <person name="Robin C."/>
            <person name="Rogers Y.H."/>
            <person name="Rohde C."/>
            <person name="Rozas J."/>
            <person name="Rubenfield M.J."/>
            <person name="Ruiz A."/>
            <person name="Russo S."/>
            <person name="Salzberg S.L."/>
            <person name="Sanchez-Gracia A."/>
            <person name="Saranga D.J."/>
            <person name="Sato H."/>
            <person name="Schaeffer S.W."/>
            <person name="Schatz M.C."/>
            <person name="Schlenke T."/>
            <person name="Schwartz R."/>
            <person name="Segarra C."/>
            <person name="Singh R.S."/>
            <person name="Sirot L."/>
            <person name="Sirota M."/>
            <person name="Sisneros N.B."/>
            <person name="Smith C.D."/>
            <person name="Smith T.F."/>
            <person name="Spieth J."/>
            <person name="Stage D.E."/>
            <person name="Stark A."/>
            <person name="Stephan W."/>
            <person name="Strausberg R.L."/>
            <person name="Strempel S."/>
            <person name="Sturgill D."/>
            <person name="Sutton G."/>
            <person name="Sutton G.G."/>
            <person name="Tao W."/>
            <person name="Teichmann S."/>
            <person name="Tobari Y.N."/>
            <person name="Tomimura Y."/>
            <person name="Tsolas J.M."/>
            <person name="Valente V.L."/>
            <person name="Venter E."/>
            <person name="Venter J.C."/>
            <person name="Vicario S."/>
            <person name="Vieira F.G."/>
            <person name="Vilella A.J."/>
            <person name="Villasante A."/>
            <person name="Walenz B."/>
            <person name="Wang J."/>
            <person name="Wasserman M."/>
            <person name="Watts T."/>
            <person name="Wilson D."/>
            <person name="Wilson R.K."/>
            <person name="Wing R.A."/>
            <person name="Wolfner M.F."/>
            <person name="Wong A."/>
            <person name="Wong G.K."/>
            <person name="Wu C.I."/>
            <person name="Wu G."/>
            <person name="Yamamoto D."/>
            <person name="Yang H.P."/>
            <person name="Yang S.P."/>
            <person name="Yorke J.A."/>
            <person name="Yoshida K."/>
            <person name="Zdobnov E."/>
            <person name="Zhang P."/>
            <person name="Zhang Y."/>
            <person name="Zimin A.V."/>
            <person name="Baldwin J."/>
            <person name="Abdouelleil A."/>
            <person name="Abdulkadir J."/>
            <person name="Abebe A."/>
            <person name="Abera B."/>
            <person name="Abreu J."/>
            <person name="Acer S.C."/>
            <person name="Aftuck L."/>
            <person name="Alexander A."/>
            <person name="An P."/>
            <person name="Anderson E."/>
            <person name="Anderson S."/>
            <person name="Arachi H."/>
            <person name="Azer M."/>
            <person name="Bachantsang P."/>
            <person name="Barry A."/>
            <person name="Bayul T."/>
            <person name="Berlin A."/>
            <person name="Bessette D."/>
            <person name="Bloom T."/>
            <person name="Blye J."/>
            <person name="Boguslavskiy L."/>
            <person name="Bonnet C."/>
            <person name="Boukhgalter B."/>
            <person name="Bourzgui I."/>
            <person name="Brown A."/>
            <person name="Cahill P."/>
            <person name="Channer S."/>
            <person name="Cheshatsang Y."/>
            <person name="Chuda L."/>
            <person name="Citroen M."/>
            <person name="Collymore A."/>
            <person name="Cooke P."/>
            <person name="Costello M."/>
            <person name="D'Aco K."/>
            <person name="Daza R."/>
            <person name="De Haan G."/>
            <person name="DeGray S."/>
            <person name="DeMaso C."/>
            <person name="Dhargay N."/>
            <person name="Dooley K."/>
            <person name="Dooley E."/>
            <person name="Doricent M."/>
            <person name="Dorje P."/>
            <person name="Dorjee K."/>
            <person name="Dupes A."/>
            <person name="Elong R."/>
            <person name="Falk J."/>
            <person name="Farina A."/>
            <person name="Faro S."/>
            <person name="Ferguson D."/>
            <person name="Fisher S."/>
            <person name="Foley C.D."/>
            <person name="Franke A."/>
            <person name="Friedrich D."/>
            <person name="Gadbois L."/>
            <person name="Gearin G."/>
            <person name="Gearin C.R."/>
            <person name="Giannoukos G."/>
            <person name="Goode T."/>
            <person name="Graham J."/>
            <person name="Grandbois E."/>
            <person name="Grewal S."/>
            <person name="Gyaltsen K."/>
            <person name="Hafez N."/>
            <person name="Hagos B."/>
            <person name="Hall J."/>
            <person name="Henson C."/>
            <person name="Hollinger A."/>
            <person name="Honan T."/>
            <person name="Huard M.D."/>
            <person name="Hughes L."/>
            <person name="Hurhula B."/>
            <person name="Husby M.E."/>
            <person name="Kamat A."/>
            <person name="Kanga B."/>
            <person name="Kashin S."/>
            <person name="Khazanovich D."/>
            <person name="Kisner P."/>
            <person name="Lance K."/>
            <person name="Lara M."/>
            <person name="Lee W."/>
            <person name="Lennon N."/>
            <person name="Letendre F."/>
            <person name="LeVine R."/>
            <person name="Lipovsky A."/>
            <person name="Liu X."/>
            <person name="Liu J."/>
            <person name="Liu S."/>
            <person name="Lokyitsang T."/>
            <person name="Lokyitsang Y."/>
            <person name="Lubonja R."/>
            <person name="Lui A."/>
            <person name="MacDonald P."/>
            <person name="Magnisalis V."/>
            <person name="Maru K."/>
            <person name="Matthews C."/>
            <person name="McCusker W."/>
            <person name="McDonough S."/>
            <person name="Mehta T."/>
            <person name="Meldrim J."/>
            <person name="Meneus L."/>
            <person name="Mihai O."/>
            <person name="Mihalev A."/>
            <person name="Mihova T."/>
            <person name="Mittelman R."/>
            <person name="Mlenga V."/>
            <person name="Montmayeur A."/>
            <person name="Mulrain L."/>
            <person name="Navidi A."/>
            <person name="Naylor J."/>
            <person name="Negash T."/>
            <person name="Nguyen T."/>
            <person name="Nguyen N."/>
            <person name="Nicol R."/>
            <person name="Norbu C."/>
            <person name="Norbu N."/>
            <person name="Novod N."/>
            <person name="O'Neill B."/>
            <person name="Osman S."/>
            <person name="Markiewicz E."/>
            <person name="Oyono O.L."/>
            <person name="Patti C."/>
            <person name="Phunkhang P."/>
            <person name="Pierre F."/>
            <person name="Priest M."/>
            <person name="Raghuraman S."/>
            <person name="Rege F."/>
            <person name="Reyes R."/>
            <person name="Rise C."/>
            <person name="Rogov P."/>
            <person name="Ross K."/>
            <person name="Ryan E."/>
            <person name="Settipalli S."/>
            <person name="Shea T."/>
            <person name="Sherpa N."/>
            <person name="Shi L."/>
            <person name="Shih D."/>
            <person name="Sparrow T."/>
            <person name="Spaulding J."/>
            <person name="Stalker J."/>
            <person name="Stange-Thomann N."/>
            <person name="Stavropoulos S."/>
            <person name="Stone C."/>
            <person name="Strader C."/>
            <person name="Tesfaye S."/>
            <person name="Thomson T."/>
            <person name="Thoulutsang Y."/>
            <person name="Thoulutsang D."/>
            <person name="Topham K."/>
            <person name="Topping I."/>
            <person name="Tsamla T."/>
            <person name="Vassiliev H."/>
            <person name="Vo A."/>
            <person name="Wangchuk T."/>
            <person name="Wangdi T."/>
            <person name="Weiand M."/>
            <person name="Wilkinson J."/>
            <person name="Wilson A."/>
            <person name="Yadav S."/>
            <person name="Young G."/>
            <person name="Yu Q."/>
            <person name="Zembek L."/>
            <person name="Zhong D."/>
            <person name="Zimmer A."/>
            <person name="Zwirko Z."/>
            <person name="Jaffe D.B."/>
            <person name="Alvarez P."/>
            <person name="Brockman W."/>
            <person name="Butler J."/>
            <person name="Chin C."/>
            <person name="Gnerre S."/>
            <person name="Grabherr M."/>
            <person name="Kleber M."/>
            <person name="Mauceli E."/>
            <person name="MacCallum I."/>
        </authorList>
    </citation>
    <scope>NUCLEOTIDE SEQUENCE [LARGE SCALE GENOMIC DNA]</scope>
    <source>
        <strain evidence="3">Tucson 14024-0371.13</strain>
    </source>
</reference>
<evidence type="ECO:0000313" key="3">
    <source>
        <dbReference type="Proteomes" id="UP000007801"/>
    </source>
</evidence>
<dbReference type="Proteomes" id="UP000007801">
    <property type="component" value="Unassembled WGS sequence"/>
</dbReference>
<evidence type="ECO:0000313" key="2">
    <source>
        <dbReference type="EMBL" id="KPU78031.1"/>
    </source>
</evidence>
<feature type="chain" id="PRO_5006154473" evidence="1">
    <location>
        <begin position="21"/>
        <end position="66"/>
    </location>
</feature>
<dbReference type="EMBL" id="CH902618">
    <property type="protein sequence ID" value="KPU78031.1"/>
    <property type="molecule type" value="Genomic_DNA"/>
</dbReference>